<protein>
    <submittedName>
        <fullName evidence="2">DUF4192 family protein</fullName>
    </submittedName>
</protein>
<comment type="caution">
    <text evidence="2">The sequence shown here is derived from an EMBL/GenBank/DDBJ whole genome shotgun (WGS) entry which is preliminary data.</text>
</comment>
<keyword evidence="3" id="KW-1185">Reference proteome</keyword>
<proteinExistence type="predicted"/>
<reference evidence="2 3" key="1">
    <citation type="submission" date="2023-08" db="EMBL/GenBank/DDBJ databases">
        <title>Arthrobacter horti sp. nov., isolated from forest soil.</title>
        <authorList>
            <person name="Park M."/>
        </authorList>
    </citation>
    <scope>NUCLEOTIDE SEQUENCE [LARGE SCALE GENOMIC DNA]</scope>
    <source>
        <strain evidence="2 3">YJM1</strain>
    </source>
</reference>
<sequence>MEKTTDCTARSPEDVLGYIPHAIGFQPRDSLVCLTATGKELGAILRVDLPRAGASRARLRDHALAVLAYLSHDAAADGTFLALYQEAPVAQLQSRHAAFLSILESMLSGAGRPVRECWLIGADGWNGSGCRLGECLLGLGRGGLVTENPCRHPLELISNSALAAEMVFRGSAVQAHPDDASDSPGRVPDPRRSASSGEDPGSPGGDDGSSAGPSAEELTGALAEWEPLLDGSQSWAGLLPDTGWPERLGRTLEVPALRDAVYVSAADGHETALRGSLKDGPSWRERFGAVIIAETGEGPDWARMDRFAEVLGRLRRETGDGTTAAVLTALGWVEWCRGRGTHASAVLRRAARKDPELHLARLLLELVLMGRLSGWSTRRDSSWRRSPQTG</sequence>
<dbReference type="RefSeq" id="WP_305995189.1">
    <property type="nucleotide sequence ID" value="NZ_JAVALS010000001.1"/>
</dbReference>
<dbReference type="EMBL" id="JAVALS010000001">
    <property type="protein sequence ID" value="MDP5226166.1"/>
    <property type="molecule type" value="Genomic_DNA"/>
</dbReference>
<dbReference type="Proteomes" id="UP001232725">
    <property type="component" value="Unassembled WGS sequence"/>
</dbReference>
<gene>
    <name evidence="2" type="ORF">Q9R02_03245</name>
</gene>
<name>A0ABT9IKQ3_9MICC</name>
<dbReference type="InterPro" id="IPR025447">
    <property type="entry name" value="DUF4192"/>
</dbReference>
<evidence type="ECO:0000256" key="1">
    <source>
        <dbReference type="SAM" id="MobiDB-lite"/>
    </source>
</evidence>
<organism evidence="2 3">
    <name type="scientific">Arthrobacter horti</name>
    <dbReference type="NCBI Taxonomy" id="3068273"/>
    <lineage>
        <taxon>Bacteria</taxon>
        <taxon>Bacillati</taxon>
        <taxon>Actinomycetota</taxon>
        <taxon>Actinomycetes</taxon>
        <taxon>Micrococcales</taxon>
        <taxon>Micrococcaceae</taxon>
        <taxon>Arthrobacter</taxon>
    </lineage>
</organism>
<evidence type="ECO:0000313" key="3">
    <source>
        <dbReference type="Proteomes" id="UP001232725"/>
    </source>
</evidence>
<dbReference type="Pfam" id="PF13830">
    <property type="entry name" value="DUF4192"/>
    <property type="match status" value="1"/>
</dbReference>
<feature type="region of interest" description="Disordered" evidence="1">
    <location>
        <begin position="174"/>
        <end position="217"/>
    </location>
</feature>
<accession>A0ABT9IKQ3</accession>
<evidence type="ECO:0000313" key="2">
    <source>
        <dbReference type="EMBL" id="MDP5226166.1"/>
    </source>
</evidence>